<organism evidence="2 3">
    <name type="scientific">Lentinus tigrinus ALCF2SS1-6</name>
    <dbReference type="NCBI Taxonomy" id="1328759"/>
    <lineage>
        <taxon>Eukaryota</taxon>
        <taxon>Fungi</taxon>
        <taxon>Dikarya</taxon>
        <taxon>Basidiomycota</taxon>
        <taxon>Agaricomycotina</taxon>
        <taxon>Agaricomycetes</taxon>
        <taxon>Polyporales</taxon>
        <taxon>Polyporaceae</taxon>
        <taxon>Lentinus</taxon>
    </lineage>
</organism>
<proteinExistence type="predicted"/>
<feature type="region of interest" description="Disordered" evidence="1">
    <location>
        <begin position="1"/>
        <end position="45"/>
    </location>
</feature>
<evidence type="ECO:0000256" key="1">
    <source>
        <dbReference type="SAM" id="MobiDB-lite"/>
    </source>
</evidence>
<feature type="compositionally biased region" description="Pro residues" evidence="1">
    <location>
        <begin position="1"/>
        <end position="13"/>
    </location>
</feature>
<dbReference type="EMBL" id="ML122328">
    <property type="protein sequence ID" value="RPD53158.1"/>
    <property type="molecule type" value="Genomic_DNA"/>
</dbReference>
<dbReference type="OrthoDB" id="5424209at2759"/>
<gene>
    <name evidence="2" type="ORF">L227DRAFT_617222</name>
</gene>
<name>A0A5C2RNH1_9APHY</name>
<keyword evidence="3" id="KW-1185">Reference proteome</keyword>
<sequence length="209" mass="22165">MRSSPPPAKPPTSSPASTVGSAAVGDAEIVTSNNDEAPDDSDKAPLIDDYPDAYSDFYGTGLTCIFKSGPAWLVHKNPGVHAFKGETRLVQRYVNMPKWFDIAEAIYLSLNSIKVKWTTIDAVSYAHAGEAKPFCPLIISIGVRSGTLLYDDAKRAAVVVKEILANAGFPDIEVAFLESEVADSAPCDPSLGNLPIPSESVSPSHEGTA</sequence>
<protein>
    <submittedName>
        <fullName evidence="2">Uncharacterized protein</fullName>
    </submittedName>
</protein>
<evidence type="ECO:0000313" key="3">
    <source>
        <dbReference type="Proteomes" id="UP000313359"/>
    </source>
</evidence>
<accession>A0A5C2RNH1</accession>
<dbReference type="AlphaFoldDB" id="A0A5C2RNH1"/>
<dbReference type="Proteomes" id="UP000313359">
    <property type="component" value="Unassembled WGS sequence"/>
</dbReference>
<reference evidence="2" key="1">
    <citation type="journal article" date="2018" name="Genome Biol. Evol.">
        <title>Genomics and development of Lentinus tigrinus, a white-rot wood-decaying mushroom with dimorphic fruiting bodies.</title>
        <authorList>
            <person name="Wu B."/>
            <person name="Xu Z."/>
            <person name="Knudson A."/>
            <person name="Carlson A."/>
            <person name="Chen N."/>
            <person name="Kovaka S."/>
            <person name="LaButti K."/>
            <person name="Lipzen A."/>
            <person name="Pennachio C."/>
            <person name="Riley R."/>
            <person name="Schakwitz W."/>
            <person name="Umezawa K."/>
            <person name="Ohm R.A."/>
            <person name="Grigoriev I.V."/>
            <person name="Nagy L.G."/>
            <person name="Gibbons J."/>
            <person name="Hibbett D."/>
        </authorList>
    </citation>
    <scope>NUCLEOTIDE SEQUENCE [LARGE SCALE GENOMIC DNA]</scope>
    <source>
        <strain evidence="2">ALCF2SS1-6</strain>
    </source>
</reference>
<evidence type="ECO:0000313" key="2">
    <source>
        <dbReference type="EMBL" id="RPD53158.1"/>
    </source>
</evidence>